<evidence type="ECO:0000313" key="1">
    <source>
        <dbReference type="EMBL" id="KAL3537124.1"/>
    </source>
</evidence>
<keyword evidence="2" id="KW-1185">Reference proteome</keyword>
<dbReference type="AlphaFoldDB" id="A0ABD3B1U8"/>
<proteinExistence type="predicted"/>
<organism evidence="1 2">
    <name type="scientific">Cinchona calisaya</name>
    <dbReference type="NCBI Taxonomy" id="153742"/>
    <lineage>
        <taxon>Eukaryota</taxon>
        <taxon>Viridiplantae</taxon>
        <taxon>Streptophyta</taxon>
        <taxon>Embryophyta</taxon>
        <taxon>Tracheophyta</taxon>
        <taxon>Spermatophyta</taxon>
        <taxon>Magnoliopsida</taxon>
        <taxon>eudicotyledons</taxon>
        <taxon>Gunneridae</taxon>
        <taxon>Pentapetalae</taxon>
        <taxon>asterids</taxon>
        <taxon>lamiids</taxon>
        <taxon>Gentianales</taxon>
        <taxon>Rubiaceae</taxon>
        <taxon>Cinchonoideae</taxon>
        <taxon>Cinchoneae</taxon>
        <taxon>Cinchona</taxon>
    </lineage>
</organism>
<name>A0ABD3B1U8_9GENT</name>
<protein>
    <submittedName>
        <fullName evidence="1">Uncharacterized protein</fullName>
    </submittedName>
</protein>
<sequence length="281" mass="32644">MANIVHDKSSASSSANAFIRQTWNQHQLYGLQSQLQLLNIPPNNSNLLLKFQTLIPQIGSMCGQSQTFFRDASKNHTNSSAKFIICLRLMYVGDNTHKNSTTDSNQFPGIAKPSNKWNTSEKHLANTNLPNEVKEAILNSIGTKWKHWKYKVKQMYLKNADNLEKLQQVPDERIEPQKWRLLISYWSLEEVQAQLKNSLSQIPERDQTEAFKNKVWLDNRGVDTRGRMRRVGKHMPTDQGHMSKNDRMSIIQGIRAELSKKYERKYCNKSNERQHKNYQKG</sequence>
<dbReference type="EMBL" id="JBJUIK010000001">
    <property type="protein sequence ID" value="KAL3537124.1"/>
    <property type="molecule type" value="Genomic_DNA"/>
</dbReference>
<reference evidence="1 2" key="1">
    <citation type="submission" date="2024-11" db="EMBL/GenBank/DDBJ databases">
        <title>A near-complete genome assembly of Cinchona calisaya.</title>
        <authorList>
            <person name="Lian D.C."/>
            <person name="Zhao X.W."/>
            <person name="Wei L."/>
        </authorList>
    </citation>
    <scope>NUCLEOTIDE SEQUENCE [LARGE SCALE GENOMIC DNA]</scope>
    <source>
        <tissue evidence="1">Nenye</tissue>
    </source>
</reference>
<gene>
    <name evidence="1" type="ORF">ACH5RR_000490</name>
</gene>
<comment type="caution">
    <text evidence="1">The sequence shown here is derived from an EMBL/GenBank/DDBJ whole genome shotgun (WGS) entry which is preliminary data.</text>
</comment>
<accession>A0ABD3B1U8</accession>
<evidence type="ECO:0000313" key="2">
    <source>
        <dbReference type="Proteomes" id="UP001630127"/>
    </source>
</evidence>
<dbReference type="Proteomes" id="UP001630127">
    <property type="component" value="Unassembled WGS sequence"/>
</dbReference>